<dbReference type="InterPro" id="IPR029058">
    <property type="entry name" value="AB_hydrolase_fold"/>
</dbReference>
<keyword evidence="1" id="KW-0378">Hydrolase</keyword>
<dbReference type="InterPro" id="IPR050300">
    <property type="entry name" value="GDXG_lipolytic_enzyme"/>
</dbReference>
<proteinExistence type="predicted"/>
<name>A0ABU2C1A6_9ACTN</name>
<dbReference type="Proteomes" id="UP001183648">
    <property type="component" value="Unassembled WGS sequence"/>
</dbReference>
<gene>
    <name evidence="5" type="ORF">J2S63_003974</name>
</gene>
<evidence type="ECO:0000256" key="2">
    <source>
        <dbReference type="SAM" id="MobiDB-lite"/>
    </source>
</evidence>
<accession>A0ABU2C1A6</accession>
<feature type="chain" id="PRO_5046825178" evidence="3">
    <location>
        <begin position="26"/>
        <end position="295"/>
    </location>
</feature>
<dbReference type="EMBL" id="JAVDYG010000001">
    <property type="protein sequence ID" value="MDR7364421.1"/>
    <property type="molecule type" value="Genomic_DNA"/>
</dbReference>
<keyword evidence="6" id="KW-1185">Reference proteome</keyword>
<protein>
    <submittedName>
        <fullName evidence="5">Acetyl esterase/lipase</fullName>
    </submittedName>
</protein>
<evidence type="ECO:0000313" key="6">
    <source>
        <dbReference type="Proteomes" id="UP001183648"/>
    </source>
</evidence>
<evidence type="ECO:0000313" key="5">
    <source>
        <dbReference type="EMBL" id="MDR7364421.1"/>
    </source>
</evidence>
<organism evidence="5 6">
    <name type="scientific">Nocardioides marmoribigeumensis</name>
    <dbReference type="NCBI Taxonomy" id="433649"/>
    <lineage>
        <taxon>Bacteria</taxon>
        <taxon>Bacillati</taxon>
        <taxon>Actinomycetota</taxon>
        <taxon>Actinomycetes</taxon>
        <taxon>Propionibacteriales</taxon>
        <taxon>Nocardioidaceae</taxon>
        <taxon>Nocardioides</taxon>
    </lineage>
</organism>
<feature type="signal peptide" evidence="3">
    <location>
        <begin position="1"/>
        <end position="25"/>
    </location>
</feature>
<dbReference type="RefSeq" id="WP_310306068.1">
    <property type="nucleotide sequence ID" value="NZ_BAAAPS010000005.1"/>
</dbReference>
<dbReference type="InterPro" id="IPR049492">
    <property type="entry name" value="BD-FAE-like_dom"/>
</dbReference>
<evidence type="ECO:0000256" key="3">
    <source>
        <dbReference type="SAM" id="SignalP"/>
    </source>
</evidence>
<dbReference type="PANTHER" id="PTHR48081">
    <property type="entry name" value="AB HYDROLASE SUPERFAMILY PROTEIN C4A8.06C"/>
    <property type="match status" value="1"/>
</dbReference>
<dbReference type="Gene3D" id="3.40.50.1820">
    <property type="entry name" value="alpha/beta hydrolase"/>
    <property type="match status" value="1"/>
</dbReference>
<feature type="region of interest" description="Disordered" evidence="2">
    <location>
        <begin position="22"/>
        <end position="61"/>
    </location>
</feature>
<sequence length="295" mass="30255">MRLTRRVLLAGALAAPLAACGTGRAETPSVTPAVTPSGTPAVTPRRSNDVTTQRLTYGDDPSQWADLSRPDGPSKGVVVVIHGGFWKAEYDASLGEPLAADLVERGWTVLNLEYRRVGSGPGGGGGWPATCDDVAAGLDLLRGVDGLSLDTVVTLGHSAGGHLATWAAARGRFDRWKGGVPVTHVISQAGVLDLARAHEEGLGGGAVAAFMGAGPGDPSYAQADPQAQVPLDVPAWCVHGDADTVVPPAYSRDYVRAATAAGGTAELVAVEGDHFVVIDPSSAAWDRTVAVLESL</sequence>
<dbReference type="Pfam" id="PF20434">
    <property type="entry name" value="BD-FAE"/>
    <property type="match status" value="1"/>
</dbReference>
<feature type="compositionally biased region" description="Polar residues" evidence="2">
    <location>
        <begin position="28"/>
        <end position="40"/>
    </location>
</feature>
<comment type="caution">
    <text evidence="5">The sequence shown here is derived from an EMBL/GenBank/DDBJ whole genome shotgun (WGS) entry which is preliminary data.</text>
</comment>
<dbReference type="SUPFAM" id="SSF53474">
    <property type="entry name" value="alpha/beta-Hydrolases"/>
    <property type="match status" value="1"/>
</dbReference>
<evidence type="ECO:0000256" key="1">
    <source>
        <dbReference type="ARBA" id="ARBA00022801"/>
    </source>
</evidence>
<evidence type="ECO:0000259" key="4">
    <source>
        <dbReference type="Pfam" id="PF20434"/>
    </source>
</evidence>
<reference evidence="5 6" key="1">
    <citation type="submission" date="2023-07" db="EMBL/GenBank/DDBJ databases">
        <title>Sequencing the genomes of 1000 actinobacteria strains.</title>
        <authorList>
            <person name="Klenk H.-P."/>
        </authorList>
    </citation>
    <scope>NUCLEOTIDE SEQUENCE [LARGE SCALE GENOMIC DNA]</scope>
    <source>
        <strain evidence="5 6">DSM 19426</strain>
    </source>
</reference>
<feature type="domain" description="BD-FAE-like" evidence="4">
    <location>
        <begin position="76"/>
        <end position="253"/>
    </location>
</feature>
<keyword evidence="3" id="KW-0732">Signal</keyword>